<evidence type="ECO:0000256" key="2">
    <source>
        <dbReference type="SAM" id="Phobius"/>
    </source>
</evidence>
<proteinExistence type="predicted"/>
<dbReference type="Proteomes" id="UP000005237">
    <property type="component" value="Unassembled WGS sequence"/>
</dbReference>
<evidence type="ECO:0000259" key="3">
    <source>
        <dbReference type="PROSITE" id="PS50076"/>
    </source>
</evidence>
<feature type="domain" description="J" evidence="3">
    <location>
        <begin position="28"/>
        <end position="92"/>
    </location>
</feature>
<dbReference type="AlphaFoldDB" id="A0A8R1HFQ0"/>
<dbReference type="InterPro" id="IPR036869">
    <property type="entry name" value="J_dom_sf"/>
</dbReference>
<dbReference type="InterPro" id="IPR001623">
    <property type="entry name" value="DnaJ_domain"/>
</dbReference>
<dbReference type="PRINTS" id="PR00625">
    <property type="entry name" value="JDOMAIN"/>
</dbReference>
<keyword evidence="5" id="KW-1185">Reference proteome</keyword>
<dbReference type="SMART" id="SM00271">
    <property type="entry name" value="DnaJ"/>
    <property type="match status" value="1"/>
</dbReference>
<dbReference type="Pfam" id="PF00226">
    <property type="entry name" value="DnaJ"/>
    <property type="match status" value="1"/>
</dbReference>
<keyword evidence="2" id="KW-0472">Membrane</keyword>
<dbReference type="PROSITE" id="PS50076">
    <property type="entry name" value="DNAJ_2"/>
    <property type="match status" value="1"/>
</dbReference>
<evidence type="ECO:0000256" key="1">
    <source>
        <dbReference type="SAM" id="MobiDB-lite"/>
    </source>
</evidence>
<evidence type="ECO:0000313" key="4">
    <source>
        <dbReference type="EnsemblMetazoa" id="CJA00004.1"/>
    </source>
</evidence>
<evidence type="ECO:0000313" key="5">
    <source>
        <dbReference type="Proteomes" id="UP000005237"/>
    </source>
</evidence>
<feature type="transmembrane region" description="Helical" evidence="2">
    <location>
        <begin position="155"/>
        <end position="176"/>
    </location>
</feature>
<dbReference type="PANTHER" id="PTHR44825">
    <property type="match status" value="1"/>
</dbReference>
<dbReference type="PANTHER" id="PTHR44825:SF1">
    <property type="entry name" value="DNAJ HOMOLOG SUBFAMILY C MEMBER 4"/>
    <property type="match status" value="1"/>
</dbReference>
<name>A0A8R1HFQ0_CAEJA</name>
<keyword evidence="2" id="KW-1133">Transmembrane helix</keyword>
<accession>A0A8R1HFQ0</accession>
<dbReference type="CDD" id="cd06257">
    <property type="entry name" value="DnaJ"/>
    <property type="match status" value="1"/>
</dbReference>
<sequence length="278" mass="33020">MLREIRSSTNCGFWVCQSRFFHESSRKTHYELLGVAKTATLAEIKTAFYEKSKKVHPDTSRDESATARFLELKNAYDVLRRPADRRLYDIELKGGGGGNHRNAFRNGTYRYPYSSPPPQYDFAKDWSTYWSERPDNSRATREERDKSSREFMKSIIKWTVIGLLLVAGYNGGYVYLLRWRQKQLDSLVDEDEIAKCFLRQKEFRNANFENSEVAELGRLLKADVDEIWKTKAQKNPDEIREEYRWFRAVQDADHIRSLKEKRKEQKEKMRNSWRNDED</sequence>
<dbReference type="EnsemblMetazoa" id="CJA00004.1">
    <property type="protein sequence ID" value="CJA00004.1"/>
    <property type="gene ID" value="WBGene00119208"/>
</dbReference>
<feature type="region of interest" description="Disordered" evidence="1">
    <location>
        <begin position="258"/>
        <end position="278"/>
    </location>
</feature>
<protein>
    <submittedName>
        <fullName evidence="4">J domain-containing protein</fullName>
    </submittedName>
</protein>
<reference evidence="5" key="1">
    <citation type="submission" date="2010-08" db="EMBL/GenBank/DDBJ databases">
        <authorList>
            <consortium name="Caenorhabditis japonica Sequencing Consortium"/>
            <person name="Wilson R.K."/>
        </authorList>
    </citation>
    <scope>NUCLEOTIDE SEQUENCE [LARGE SCALE GENOMIC DNA]</scope>
    <source>
        <strain evidence="5">DF5081</strain>
    </source>
</reference>
<reference evidence="4" key="2">
    <citation type="submission" date="2022-06" db="UniProtKB">
        <authorList>
            <consortium name="EnsemblMetazoa"/>
        </authorList>
    </citation>
    <scope>IDENTIFICATION</scope>
    <source>
        <strain evidence="4">DF5081</strain>
    </source>
</reference>
<keyword evidence="2" id="KW-0812">Transmembrane</keyword>
<dbReference type="Gene3D" id="1.10.287.110">
    <property type="entry name" value="DnaJ domain"/>
    <property type="match status" value="1"/>
</dbReference>
<organism evidence="4 5">
    <name type="scientific">Caenorhabditis japonica</name>
    <dbReference type="NCBI Taxonomy" id="281687"/>
    <lineage>
        <taxon>Eukaryota</taxon>
        <taxon>Metazoa</taxon>
        <taxon>Ecdysozoa</taxon>
        <taxon>Nematoda</taxon>
        <taxon>Chromadorea</taxon>
        <taxon>Rhabditida</taxon>
        <taxon>Rhabditina</taxon>
        <taxon>Rhabditomorpha</taxon>
        <taxon>Rhabditoidea</taxon>
        <taxon>Rhabditidae</taxon>
        <taxon>Peloderinae</taxon>
        <taxon>Caenorhabditis</taxon>
    </lineage>
</organism>
<dbReference type="SUPFAM" id="SSF46565">
    <property type="entry name" value="Chaperone J-domain"/>
    <property type="match status" value="1"/>
</dbReference>
<dbReference type="InterPro" id="IPR052763">
    <property type="entry name" value="DnaJ_C4"/>
</dbReference>